<organism evidence="1 2">
    <name type="scientific">Paramecium octaurelia</name>
    <dbReference type="NCBI Taxonomy" id="43137"/>
    <lineage>
        <taxon>Eukaryota</taxon>
        <taxon>Sar</taxon>
        <taxon>Alveolata</taxon>
        <taxon>Ciliophora</taxon>
        <taxon>Intramacronucleata</taxon>
        <taxon>Oligohymenophorea</taxon>
        <taxon>Peniculida</taxon>
        <taxon>Parameciidae</taxon>
        <taxon>Paramecium</taxon>
    </lineage>
</organism>
<name>A0A8S1VBF2_PAROT</name>
<dbReference type="Proteomes" id="UP000683925">
    <property type="component" value="Unassembled WGS sequence"/>
</dbReference>
<dbReference type="EMBL" id="CAJJDP010000062">
    <property type="protein sequence ID" value="CAD8174197.1"/>
    <property type="molecule type" value="Genomic_DNA"/>
</dbReference>
<evidence type="ECO:0000313" key="1">
    <source>
        <dbReference type="EMBL" id="CAD8174197.1"/>
    </source>
</evidence>
<keyword evidence="2" id="KW-1185">Reference proteome</keyword>
<sequence length="136" mass="16672">MQESQSQSDFKLPFIEYHSQHRLPIRMNPSFRLKHTNPVRVQYMKYMERRSVDEIKNETYYLEKFAKINKYPYQESNKYESRNRDILAKQQKEKKPSIKYQKPPLKYFNLDDSDNNLEQMESIFHNLKPNKVFISQ</sequence>
<evidence type="ECO:0000313" key="2">
    <source>
        <dbReference type="Proteomes" id="UP000683925"/>
    </source>
</evidence>
<dbReference type="OrthoDB" id="287091at2759"/>
<reference evidence="1" key="1">
    <citation type="submission" date="2021-01" db="EMBL/GenBank/DDBJ databases">
        <authorList>
            <consortium name="Genoscope - CEA"/>
            <person name="William W."/>
        </authorList>
    </citation>
    <scope>NUCLEOTIDE SEQUENCE</scope>
</reference>
<accession>A0A8S1VBF2</accession>
<gene>
    <name evidence="1" type="ORF">POCTA_138.1.T0630157</name>
</gene>
<dbReference type="OMA" id="HRLPIRM"/>
<dbReference type="AlphaFoldDB" id="A0A8S1VBF2"/>
<proteinExistence type="predicted"/>
<protein>
    <submittedName>
        <fullName evidence="1">Uncharacterized protein</fullName>
    </submittedName>
</protein>
<comment type="caution">
    <text evidence="1">The sequence shown here is derived from an EMBL/GenBank/DDBJ whole genome shotgun (WGS) entry which is preliminary data.</text>
</comment>